<reference evidence="7 8" key="1">
    <citation type="submission" date="2023-06" db="EMBL/GenBank/DDBJ databases">
        <title>Pelomonas sp. PFR6 16S ribosomal RNA gene Genome sequencing and assembly.</title>
        <authorList>
            <person name="Woo H."/>
        </authorList>
    </citation>
    <scope>NUCLEOTIDE SEQUENCE [LARGE SCALE GENOMIC DNA]</scope>
    <source>
        <strain evidence="7 8">PFR6</strain>
    </source>
</reference>
<evidence type="ECO:0000256" key="5">
    <source>
        <dbReference type="SAM" id="Phobius"/>
    </source>
</evidence>
<evidence type="ECO:0000313" key="8">
    <source>
        <dbReference type="Proteomes" id="UP001228044"/>
    </source>
</evidence>
<keyword evidence="2 5" id="KW-0812">Transmembrane</keyword>
<keyword evidence="3 5" id="KW-1133">Transmembrane helix</keyword>
<comment type="caution">
    <text evidence="7">The sequence shown here is derived from an EMBL/GenBank/DDBJ whole genome shotgun (WGS) entry which is preliminary data.</text>
</comment>
<dbReference type="Proteomes" id="UP001228044">
    <property type="component" value="Unassembled WGS sequence"/>
</dbReference>
<gene>
    <name evidence="7" type="ORF">QWJ38_01805</name>
</gene>
<keyword evidence="8" id="KW-1185">Reference proteome</keyword>
<dbReference type="RefSeq" id="WP_290357325.1">
    <property type="nucleotide sequence ID" value="NZ_JAUHHC010000001.1"/>
</dbReference>
<feature type="transmembrane region" description="Helical" evidence="5">
    <location>
        <begin position="33"/>
        <end position="50"/>
    </location>
</feature>
<feature type="domain" description="DUF1232" evidence="6">
    <location>
        <begin position="36"/>
        <end position="71"/>
    </location>
</feature>
<proteinExistence type="predicted"/>
<dbReference type="EMBL" id="JAUHHC010000001">
    <property type="protein sequence ID" value="MDN3919003.1"/>
    <property type="molecule type" value="Genomic_DNA"/>
</dbReference>
<evidence type="ECO:0000256" key="1">
    <source>
        <dbReference type="ARBA" id="ARBA00004127"/>
    </source>
</evidence>
<evidence type="ECO:0000313" key="7">
    <source>
        <dbReference type="EMBL" id="MDN3919003.1"/>
    </source>
</evidence>
<keyword evidence="4 5" id="KW-0472">Membrane</keyword>
<dbReference type="Pfam" id="PF06803">
    <property type="entry name" value="DUF1232"/>
    <property type="match status" value="1"/>
</dbReference>
<name>A0ABT8DPK4_9BURK</name>
<dbReference type="InterPro" id="IPR010652">
    <property type="entry name" value="DUF1232"/>
</dbReference>
<organism evidence="7 8">
    <name type="scientific">Roseateles violae</name>
    <dbReference type="NCBI Taxonomy" id="3058042"/>
    <lineage>
        <taxon>Bacteria</taxon>
        <taxon>Pseudomonadati</taxon>
        <taxon>Pseudomonadota</taxon>
        <taxon>Betaproteobacteria</taxon>
        <taxon>Burkholderiales</taxon>
        <taxon>Sphaerotilaceae</taxon>
        <taxon>Roseateles</taxon>
    </lineage>
</organism>
<evidence type="ECO:0000256" key="3">
    <source>
        <dbReference type="ARBA" id="ARBA00022989"/>
    </source>
</evidence>
<evidence type="ECO:0000256" key="2">
    <source>
        <dbReference type="ARBA" id="ARBA00022692"/>
    </source>
</evidence>
<feature type="transmembrane region" description="Helical" evidence="5">
    <location>
        <begin position="101"/>
        <end position="125"/>
    </location>
</feature>
<evidence type="ECO:0000259" key="6">
    <source>
        <dbReference type="Pfam" id="PF06803"/>
    </source>
</evidence>
<accession>A0ABT8DPK4</accession>
<comment type="subcellular location">
    <subcellularLocation>
        <location evidence="1">Endomembrane system</location>
        <topology evidence="1">Multi-pass membrane protein</topology>
    </subcellularLocation>
</comment>
<evidence type="ECO:0000256" key="4">
    <source>
        <dbReference type="ARBA" id="ARBA00023136"/>
    </source>
</evidence>
<protein>
    <submittedName>
        <fullName evidence="7">DUF1232 domain-containing protein</fullName>
    </submittedName>
</protein>
<sequence>MGRRLGLLKRWALALRSEVIAVFFAARDPAAPLLPRLLALFIAAYALSPIDLIPDFIPVLGLLDELILLPLGLWLVLRWMPAAVMQRARARAAALLEKPRSWLAAAAIVLLWLLLLAALLAWLGLWPWR</sequence>
<feature type="transmembrane region" description="Helical" evidence="5">
    <location>
        <begin position="56"/>
        <end position="80"/>
    </location>
</feature>